<evidence type="ECO:0000313" key="2">
    <source>
        <dbReference type="Proteomes" id="UP001479290"/>
    </source>
</evidence>
<reference evidence="1 2" key="1">
    <citation type="submission" date="2024-05" db="EMBL/GenBank/DDBJ databases">
        <title>A high-quality chromosomal-level genome assembly of Topmouth culter (Culter alburnus).</title>
        <authorList>
            <person name="Zhao H."/>
        </authorList>
    </citation>
    <scope>NUCLEOTIDE SEQUENCE [LARGE SCALE GENOMIC DNA]</scope>
    <source>
        <strain evidence="1">CATC2023</strain>
        <tissue evidence="1">Muscle</tissue>
    </source>
</reference>
<dbReference type="PANTHER" id="PTHR46670:SF3">
    <property type="entry name" value="ENDONUCLEASE_EXONUCLEASE_PHOSPHATASE DOMAIN-CONTAINING PROTEIN"/>
    <property type="match status" value="1"/>
</dbReference>
<name>A0AAW1ZCT5_CULAL</name>
<gene>
    <name evidence="1" type="ORF">ABG768_009401</name>
</gene>
<dbReference type="AlphaFoldDB" id="A0AAW1ZCT5"/>
<proteinExistence type="predicted"/>
<feature type="non-terminal residue" evidence="1">
    <location>
        <position position="1"/>
    </location>
</feature>
<comment type="caution">
    <text evidence="1">The sequence shown here is derived from an EMBL/GenBank/DDBJ whole genome shotgun (WGS) entry which is preliminary data.</text>
</comment>
<dbReference type="Proteomes" id="UP001479290">
    <property type="component" value="Unassembled WGS sequence"/>
</dbReference>
<keyword evidence="2" id="KW-1185">Reference proteome</keyword>
<accession>A0AAW1ZCT5</accession>
<protein>
    <submittedName>
        <fullName evidence="1">Uncharacterized protein</fullName>
    </submittedName>
</protein>
<evidence type="ECO:0000313" key="1">
    <source>
        <dbReference type="EMBL" id="KAK9959267.1"/>
    </source>
</evidence>
<organism evidence="1 2">
    <name type="scientific">Culter alburnus</name>
    <name type="common">Topmouth culter</name>
    <dbReference type="NCBI Taxonomy" id="194366"/>
    <lineage>
        <taxon>Eukaryota</taxon>
        <taxon>Metazoa</taxon>
        <taxon>Chordata</taxon>
        <taxon>Craniata</taxon>
        <taxon>Vertebrata</taxon>
        <taxon>Euteleostomi</taxon>
        <taxon>Actinopterygii</taxon>
        <taxon>Neopterygii</taxon>
        <taxon>Teleostei</taxon>
        <taxon>Ostariophysi</taxon>
        <taxon>Cypriniformes</taxon>
        <taxon>Xenocyprididae</taxon>
        <taxon>Xenocypridinae</taxon>
        <taxon>Culter</taxon>
    </lineage>
</organism>
<dbReference type="EMBL" id="JAWDJR010000017">
    <property type="protein sequence ID" value="KAK9959267.1"/>
    <property type="molecule type" value="Genomic_DNA"/>
</dbReference>
<dbReference type="PANTHER" id="PTHR46670">
    <property type="entry name" value="ENDO/EXONUCLEASE/PHOSPHATASE DOMAIN-CONTAINING PROTEIN"/>
    <property type="match status" value="1"/>
</dbReference>
<sequence>IIKKDSLGLAFTDILNSIGVRQHVSGPTHCHNHTLDLILSHGIDIDAIEILQQSDDISDHYLVSCILHLVKAAKLPLCHKYGRTITSTTKDHFINNLPNQFHHLSIPDSLEDLDVATETIASVFSSTLDSVAPLHLKKIKEMNPMPWYNEHTQALKSAARKMERSWKKTKLEVFRISWRERMIEYRKALKTARSAYFSKLLEENKHNPRYLFDTGAKLTRNKASASDVSKEHSSNDFMNFFTCKIDNIREKIITMQPSTAVSCQTVH</sequence>